<proteinExistence type="predicted"/>
<dbReference type="EMBL" id="BAAAVI010000001">
    <property type="protein sequence ID" value="GAA2844857.1"/>
    <property type="molecule type" value="Genomic_DNA"/>
</dbReference>
<gene>
    <name evidence="1" type="ORF">GCM10010517_01160</name>
</gene>
<evidence type="ECO:0000313" key="2">
    <source>
        <dbReference type="Proteomes" id="UP001500831"/>
    </source>
</evidence>
<keyword evidence="2" id="KW-1185">Reference proteome</keyword>
<accession>A0ABN3VP45</accession>
<comment type="caution">
    <text evidence="1">The sequence shown here is derived from an EMBL/GenBank/DDBJ whole genome shotgun (WGS) entry which is preliminary data.</text>
</comment>
<protein>
    <recommendedName>
        <fullName evidence="3">S1 motif domain-containing protein</fullName>
    </recommendedName>
</protein>
<dbReference type="Proteomes" id="UP001500831">
    <property type="component" value="Unassembled WGS sequence"/>
</dbReference>
<sequence>MNAEAWPRLRPRLTLGQRLQGTVLPSPWPAGVTSIFVDLRLPVAGFVDVLLLPQDADRWPAVGAVTDFEIWWMDERPQIRLKPVDPAYLRDDYTEWATRFRGYA</sequence>
<organism evidence="1 2">
    <name type="scientific">Streptosporangium fragile</name>
    <dbReference type="NCBI Taxonomy" id="46186"/>
    <lineage>
        <taxon>Bacteria</taxon>
        <taxon>Bacillati</taxon>
        <taxon>Actinomycetota</taxon>
        <taxon>Actinomycetes</taxon>
        <taxon>Streptosporangiales</taxon>
        <taxon>Streptosporangiaceae</taxon>
        <taxon>Streptosporangium</taxon>
    </lineage>
</organism>
<evidence type="ECO:0008006" key="3">
    <source>
        <dbReference type="Google" id="ProtNLM"/>
    </source>
</evidence>
<reference evidence="1 2" key="1">
    <citation type="journal article" date="2019" name="Int. J. Syst. Evol. Microbiol.">
        <title>The Global Catalogue of Microorganisms (GCM) 10K type strain sequencing project: providing services to taxonomists for standard genome sequencing and annotation.</title>
        <authorList>
            <consortium name="The Broad Institute Genomics Platform"/>
            <consortium name="The Broad Institute Genome Sequencing Center for Infectious Disease"/>
            <person name="Wu L."/>
            <person name="Ma J."/>
        </authorList>
    </citation>
    <scope>NUCLEOTIDE SEQUENCE [LARGE SCALE GENOMIC DNA]</scope>
    <source>
        <strain evidence="1 2">JCM 6242</strain>
    </source>
</reference>
<evidence type="ECO:0000313" key="1">
    <source>
        <dbReference type="EMBL" id="GAA2844857.1"/>
    </source>
</evidence>
<name>A0ABN3VP45_9ACTN</name>